<evidence type="ECO:0000313" key="4">
    <source>
        <dbReference type="Proteomes" id="UP000239757"/>
    </source>
</evidence>
<evidence type="ECO:0000313" key="3">
    <source>
        <dbReference type="EMBL" id="PPR98392.1"/>
    </source>
</evidence>
<protein>
    <submittedName>
        <fullName evidence="3">Uncharacterized protein</fullName>
    </submittedName>
</protein>
<feature type="signal peptide" evidence="2">
    <location>
        <begin position="1"/>
        <end position="19"/>
    </location>
</feature>
<keyword evidence="1" id="KW-0812">Transmembrane</keyword>
<keyword evidence="1" id="KW-0472">Membrane</keyword>
<evidence type="ECO:0000256" key="1">
    <source>
        <dbReference type="SAM" id="Phobius"/>
    </source>
</evidence>
<sequence length="380" mass="42142">MNKLRVMVISLLFLYKVLLAYIQYKNSAAFSGNDAPAYFADYLHSTVCCRYACRCTKFFSLASIMTAVVMLDVTFATLFMHQILLACIHYDGCRDARCDICNTVRYNAVVNTFNPDFEHVKGLITGSGDSGQPRYGSSEAMQPFPKRLKLENPTAPSFPHHGMFYTVAPLNVQPSSAELPPLVQLSESPVSYNSEAGVELLPKLLDDSTTANRMGMNMEVNTELLPYLIEDSTSAKEMDSTSPKEMGHNIEQWSMELISKLIEDSPSAKEIDMNMEENVELMSKLIEDSSNAKEMSKDVAESFPGPPEVDITGYKVVETDAVGSHREEGIGFINVIDNARGDFNNLETNALPSFSEELAAGCEEGETKARANYTKSFKHM</sequence>
<dbReference type="Proteomes" id="UP000239757">
    <property type="component" value="Unassembled WGS sequence"/>
</dbReference>
<keyword evidence="2" id="KW-0732">Signal</keyword>
<reference evidence="3 4" key="1">
    <citation type="submission" date="2015-01" db="EMBL/GenBank/DDBJ databases">
        <title>Genome of allotetraploid Gossypium barbadense reveals genomic plasticity and fiber elongation in cotton evolution.</title>
        <authorList>
            <person name="Chen X."/>
            <person name="Liu X."/>
            <person name="Zhao B."/>
            <person name="Zheng H."/>
            <person name="Hu Y."/>
            <person name="Lu G."/>
            <person name="Yang C."/>
            <person name="Chen J."/>
            <person name="Shan C."/>
            <person name="Zhang L."/>
            <person name="Zhou Y."/>
            <person name="Wang L."/>
            <person name="Guo W."/>
            <person name="Bai Y."/>
            <person name="Ruan J."/>
            <person name="Shangguan X."/>
            <person name="Mao Y."/>
            <person name="Jiang J."/>
            <person name="Zhu Y."/>
            <person name="Lei J."/>
            <person name="Kang H."/>
            <person name="Chen S."/>
            <person name="He X."/>
            <person name="Wang R."/>
            <person name="Wang Y."/>
            <person name="Chen J."/>
            <person name="Wang L."/>
            <person name="Yu S."/>
            <person name="Wang B."/>
            <person name="Wei J."/>
            <person name="Song S."/>
            <person name="Lu X."/>
            <person name="Gao Z."/>
            <person name="Gu W."/>
            <person name="Deng X."/>
            <person name="Ma D."/>
            <person name="Wang S."/>
            <person name="Liang W."/>
            <person name="Fang L."/>
            <person name="Cai C."/>
            <person name="Zhu X."/>
            <person name="Zhou B."/>
            <person name="Zhang Y."/>
            <person name="Chen Z."/>
            <person name="Xu S."/>
            <person name="Zhu R."/>
            <person name="Wang S."/>
            <person name="Zhang T."/>
            <person name="Zhao G."/>
        </authorList>
    </citation>
    <scope>NUCLEOTIDE SEQUENCE [LARGE SCALE GENOMIC DNA]</scope>
    <source>
        <strain evidence="4">cv. Xinhai21</strain>
        <tissue evidence="3">Leaf</tissue>
    </source>
</reference>
<proteinExistence type="predicted"/>
<name>A0A2P5X4Y0_GOSBA</name>
<organism evidence="3 4">
    <name type="scientific">Gossypium barbadense</name>
    <name type="common">Sea Island cotton</name>
    <name type="synonym">Hibiscus barbadensis</name>
    <dbReference type="NCBI Taxonomy" id="3634"/>
    <lineage>
        <taxon>Eukaryota</taxon>
        <taxon>Viridiplantae</taxon>
        <taxon>Streptophyta</taxon>
        <taxon>Embryophyta</taxon>
        <taxon>Tracheophyta</taxon>
        <taxon>Spermatophyta</taxon>
        <taxon>Magnoliopsida</taxon>
        <taxon>eudicotyledons</taxon>
        <taxon>Gunneridae</taxon>
        <taxon>Pentapetalae</taxon>
        <taxon>rosids</taxon>
        <taxon>malvids</taxon>
        <taxon>Malvales</taxon>
        <taxon>Malvaceae</taxon>
        <taxon>Malvoideae</taxon>
        <taxon>Gossypium</taxon>
    </lineage>
</organism>
<feature type="chain" id="PRO_5015156029" evidence="2">
    <location>
        <begin position="20"/>
        <end position="380"/>
    </location>
</feature>
<keyword evidence="1" id="KW-1133">Transmembrane helix</keyword>
<gene>
    <name evidence="3" type="ORF">GOBAR_AA22277</name>
</gene>
<feature type="transmembrane region" description="Helical" evidence="1">
    <location>
        <begin position="58"/>
        <end position="80"/>
    </location>
</feature>
<accession>A0A2P5X4Y0</accession>
<dbReference type="OrthoDB" id="977661at2759"/>
<dbReference type="EMBL" id="KZ665656">
    <property type="protein sequence ID" value="PPR98392.1"/>
    <property type="molecule type" value="Genomic_DNA"/>
</dbReference>
<dbReference type="AlphaFoldDB" id="A0A2P5X4Y0"/>
<evidence type="ECO:0000256" key="2">
    <source>
        <dbReference type="SAM" id="SignalP"/>
    </source>
</evidence>